<keyword evidence="2" id="KW-1185">Reference proteome</keyword>
<proteinExistence type="predicted"/>
<accession>A0A7W6GSF6</accession>
<dbReference type="AlphaFoldDB" id="A0A7W6GSF6"/>
<reference evidence="1 2" key="1">
    <citation type="submission" date="2020-08" db="EMBL/GenBank/DDBJ databases">
        <title>Genomic Encyclopedia of Type Strains, Phase IV (KMG-IV): sequencing the most valuable type-strain genomes for metagenomic binning, comparative biology and taxonomic classification.</title>
        <authorList>
            <person name="Goeker M."/>
        </authorList>
    </citation>
    <scope>NUCLEOTIDE SEQUENCE [LARGE SCALE GENOMIC DNA]</scope>
    <source>
        <strain evidence="1 2">DSM 102235</strain>
    </source>
</reference>
<dbReference type="EMBL" id="JACIEJ010000006">
    <property type="protein sequence ID" value="MBB3986401.1"/>
    <property type="molecule type" value="Genomic_DNA"/>
</dbReference>
<comment type="caution">
    <text evidence="1">The sequence shown here is derived from an EMBL/GenBank/DDBJ whole genome shotgun (WGS) entry which is preliminary data.</text>
</comment>
<protein>
    <submittedName>
        <fullName evidence="1">Uncharacterized protein</fullName>
    </submittedName>
</protein>
<dbReference type="Proteomes" id="UP000541426">
    <property type="component" value="Unassembled WGS sequence"/>
</dbReference>
<evidence type="ECO:0000313" key="2">
    <source>
        <dbReference type="Proteomes" id="UP000541426"/>
    </source>
</evidence>
<gene>
    <name evidence="1" type="ORF">GGQ68_002740</name>
</gene>
<evidence type="ECO:0000313" key="1">
    <source>
        <dbReference type="EMBL" id="MBB3986401.1"/>
    </source>
</evidence>
<organism evidence="1 2">
    <name type="scientific">Sagittula marina</name>
    <dbReference type="NCBI Taxonomy" id="943940"/>
    <lineage>
        <taxon>Bacteria</taxon>
        <taxon>Pseudomonadati</taxon>
        <taxon>Pseudomonadota</taxon>
        <taxon>Alphaproteobacteria</taxon>
        <taxon>Rhodobacterales</taxon>
        <taxon>Roseobacteraceae</taxon>
        <taxon>Sagittula</taxon>
    </lineage>
</organism>
<name>A0A7W6GSF6_9RHOB</name>
<sequence length="177" mass="20555">MNPRKDFLWHNFRIRLSDHEVVSSSAYSLYHQSSTRCLDGGSGPLSRNALLRKHRRDSGPVRILSLEQFKRIFPSTCCSEFSGDLLTRAGPYPHFFKTSVPSERKWRYPSTYHRGSRHRKPIDIRNQKSIGLVTYHATEIVRPLHPYRPSGSEVLSVFPKDHVVHFPSPRSRMKTEL</sequence>